<protein>
    <submittedName>
        <fullName evidence="9">WD40-repeat-containing domain protein</fullName>
    </submittedName>
</protein>
<proteinExistence type="inferred from homology"/>
<keyword evidence="5 6" id="KW-0539">Nucleus</keyword>
<dbReference type="InterPro" id="IPR015943">
    <property type="entry name" value="WD40/YVTN_repeat-like_dom_sf"/>
</dbReference>
<comment type="pathway">
    <text evidence="6">tRNA modification; N(7)-methylguanine-tRNA biosynthesis.</text>
</comment>
<evidence type="ECO:0000256" key="5">
    <source>
        <dbReference type="ARBA" id="ARBA00023242"/>
    </source>
</evidence>
<comment type="function">
    <text evidence="6">Required for the formation of N(7)-methylguanine at position 46 (m7G46) in tRNA. In the complex, it is required to stabilize and induce conformational changes of the catalytic subunit.</text>
</comment>
<evidence type="ECO:0000256" key="4">
    <source>
        <dbReference type="ARBA" id="ARBA00022737"/>
    </source>
</evidence>
<dbReference type="SMART" id="SM00320">
    <property type="entry name" value="WD40"/>
    <property type="match status" value="3"/>
</dbReference>
<evidence type="ECO:0000256" key="6">
    <source>
        <dbReference type="HAMAP-Rule" id="MF_03056"/>
    </source>
</evidence>
<dbReference type="PROSITE" id="PS50082">
    <property type="entry name" value="WD_REPEATS_2"/>
    <property type="match status" value="2"/>
</dbReference>
<evidence type="ECO:0000313" key="9">
    <source>
        <dbReference type="EMBL" id="ORY99261.1"/>
    </source>
</evidence>
<dbReference type="UniPathway" id="UPA00989"/>
<evidence type="ECO:0000256" key="3">
    <source>
        <dbReference type="ARBA" id="ARBA00022694"/>
    </source>
</evidence>
<dbReference type="OrthoDB" id="339900at2759"/>
<dbReference type="InterPro" id="IPR036322">
    <property type="entry name" value="WD40_repeat_dom_sf"/>
</dbReference>
<dbReference type="OMA" id="CVWDTKD"/>
<dbReference type="GO" id="GO:0005634">
    <property type="term" value="C:nucleus"/>
    <property type="evidence" value="ECO:0007669"/>
    <property type="project" value="UniProtKB-SubCell"/>
</dbReference>
<dbReference type="GO" id="GO:0043527">
    <property type="term" value="C:tRNA methyltransferase complex"/>
    <property type="evidence" value="ECO:0007669"/>
    <property type="project" value="TreeGrafter"/>
</dbReference>
<evidence type="ECO:0000256" key="7">
    <source>
        <dbReference type="PROSITE-ProRule" id="PRU00221"/>
    </source>
</evidence>
<keyword evidence="4 6" id="KW-0677">Repeat</keyword>
<reference evidence="9 10" key="1">
    <citation type="submission" date="2016-07" db="EMBL/GenBank/DDBJ databases">
        <title>Pervasive Adenine N6-methylation of Active Genes in Fungi.</title>
        <authorList>
            <consortium name="DOE Joint Genome Institute"/>
            <person name="Mondo S.J."/>
            <person name="Dannebaum R.O."/>
            <person name="Kuo R.C."/>
            <person name="Labutti K."/>
            <person name="Haridas S."/>
            <person name="Kuo A."/>
            <person name="Salamov A."/>
            <person name="Ahrendt S.R."/>
            <person name="Lipzen A."/>
            <person name="Sullivan W."/>
            <person name="Andreopoulos W.B."/>
            <person name="Clum A."/>
            <person name="Lindquist E."/>
            <person name="Daum C."/>
            <person name="Ramamoorthy G.K."/>
            <person name="Gryganskyi A."/>
            <person name="Culley D."/>
            <person name="Magnuson J.K."/>
            <person name="James T.Y."/>
            <person name="O'Malley M.A."/>
            <person name="Stajich J.E."/>
            <person name="Spatafora J.W."/>
            <person name="Visel A."/>
            <person name="Grigoriev I.V."/>
        </authorList>
    </citation>
    <scope>NUCLEOTIDE SEQUENCE [LARGE SCALE GENOMIC DNA]</scope>
    <source>
        <strain evidence="9 10">NRRL 2496</strain>
    </source>
</reference>
<dbReference type="AlphaFoldDB" id="A0A1X2HJL1"/>
<dbReference type="GO" id="GO:0005829">
    <property type="term" value="C:cytosol"/>
    <property type="evidence" value="ECO:0007669"/>
    <property type="project" value="TreeGrafter"/>
</dbReference>
<keyword evidence="2 6" id="KW-0853">WD repeat</keyword>
<evidence type="ECO:0000256" key="8">
    <source>
        <dbReference type="SAM" id="MobiDB-lite"/>
    </source>
</evidence>
<dbReference type="HAMAP" id="MF_03056">
    <property type="entry name" value="TRM82"/>
    <property type="match status" value="1"/>
</dbReference>
<comment type="similarity">
    <text evidence="6">Belongs to the WD repeat TRM82 family.</text>
</comment>
<dbReference type="PANTHER" id="PTHR16288">
    <property type="entry name" value="WD40 REPEAT PROTEIN 4"/>
    <property type="match status" value="1"/>
</dbReference>
<evidence type="ECO:0000313" key="10">
    <source>
        <dbReference type="Proteomes" id="UP000242180"/>
    </source>
</evidence>
<dbReference type="Proteomes" id="UP000242180">
    <property type="component" value="Unassembled WGS sequence"/>
</dbReference>
<organism evidence="9 10">
    <name type="scientific">Syncephalastrum racemosum</name>
    <name type="common">Filamentous fungus</name>
    <dbReference type="NCBI Taxonomy" id="13706"/>
    <lineage>
        <taxon>Eukaryota</taxon>
        <taxon>Fungi</taxon>
        <taxon>Fungi incertae sedis</taxon>
        <taxon>Mucoromycota</taxon>
        <taxon>Mucoromycotina</taxon>
        <taxon>Mucoromycetes</taxon>
        <taxon>Mucorales</taxon>
        <taxon>Syncephalastraceae</taxon>
        <taxon>Syncephalastrum</taxon>
    </lineage>
</organism>
<dbReference type="Gene3D" id="2.130.10.10">
    <property type="entry name" value="YVTN repeat-like/Quinoprotein amine dehydrogenase"/>
    <property type="match status" value="1"/>
</dbReference>
<evidence type="ECO:0000256" key="2">
    <source>
        <dbReference type="ARBA" id="ARBA00022574"/>
    </source>
</evidence>
<feature type="region of interest" description="Disordered" evidence="8">
    <location>
        <begin position="360"/>
        <end position="381"/>
    </location>
</feature>
<dbReference type="InterPro" id="IPR028884">
    <property type="entry name" value="Trm82"/>
</dbReference>
<dbReference type="InterPro" id="IPR001680">
    <property type="entry name" value="WD40_rpt"/>
</dbReference>
<dbReference type="PANTHER" id="PTHR16288:SF0">
    <property type="entry name" value="TRNA (GUANINE-N(7)-)-METHYLTRANSFERASE NON-CATALYTIC SUBUNIT WDR4"/>
    <property type="match status" value="1"/>
</dbReference>
<feature type="repeat" description="WD" evidence="7">
    <location>
        <begin position="135"/>
        <end position="165"/>
    </location>
</feature>
<comment type="subcellular location">
    <subcellularLocation>
        <location evidence="1 6">Nucleus</location>
    </subcellularLocation>
</comment>
<dbReference type="PROSITE" id="PS50294">
    <property type="entry name" value="WD_REPEATS_REGION"/>
    <property type="match status" value="1"/>
</dbReference>
<dbReference type="EMBL" id="MCGN01000003">
    <property type="protein sequence ID" value="ORY99261.1"/>
    <property type="molecule type" value="Genomic_DNA"/>
</dbReference>
<keyword evidence="10" id="KW-1185">Reference proteome</keyword>
<dbReference type="SUPFAM" id="SSF50978">
    <property type="entry name" value="WD40 repeat-like"/>
    <property type="match status" value="1"/>
</dbReference>
<sequence length="381" mass="42476">MSVRLPFTNLTPSPSKPELVLSNGTEFLVLNTSTGEIVRSYPKEADRNQKYADLHRSAAYSKDGSQLATTGDDKQIRVYDTNTWELKYTRPTAKRVNALQFTKDLSKIIVADKFGDVYAHPAEAAASAEDKLAPIAGHVSMVTDMLLTPDEKYVITGDRDEHIRVSRFPNGYNIESFCLGHTDVVTSLKLIPNTHFLLSAGGDNTVRVWDFVKGIEAQCLDIKDYIQKYIPEATDANSADAIVRRVTLDPTSNMIALAFAKTPAVVLLAWEQDQLVYKDTLETKQIVLDAAFDTEGRLWLTHPDEPLVSVFTKQGDAYSRVAEDDTLVKSINSVEAGLAEKLPDLYTIFGLRKLLDLPEHVQNGPQTKSQKKRKLENKTEE</sequence>
<dbReference type="GO" id="GO:0106004">
    <property type="term" value="P:tRNA (guanine-N7)-methylation"/>
    <property type="evidence" value="ECO:0007669"/>
    <property type="project" value="UniProtKB-UniRule"/>
</dbReference>
<comment type="caution">
    <text evidence="9">The sequence shown here is derived from an EMBL/GenBank/DDBJ whole genome shotgun (WGS) entry which is preliminary data.</text>
</comment>
<gene>
    <name evidence="9" type="ORF">BCR43DRAFT_471896</name>
</gene>
<dbReference type="STRING" id="13706.A0A1X2HJL1"/>
<accession>A0A1X2HJL1</accession>
<keyword evidence="3 6" id="KW-0819">tRNA processing</keyword>
<feature type="repeat" description="WD" evidence="7">
    <location>
        <begin position="178"/>
        <end position="210"/>
    </location>
</feature>
<dbReference type="InParanoid" id="A0A1X2HJL1"/>
<dbReference type="Pfam" id="PF00400">
    <property type="entry name" value="WD40"/>
    <property type="match status" value="3"/>
</dbReference>
<evidence type="ECO:0000256" key="1">
    <source>
        <dbReference type="ARBA" id="ARBA00004123"/>
    </source>
</evidence>
<name>A0A1X2HJL1_SYNRA</name>